<feature type="compositionally biased region" description="Pro residues" evidence="1">
    <location>
        <begin position="57"/>
        <end position="73"/>
    </location>
</feature>
<feature type="compositionally biased region" description="Basic and acidic residues" evidence="1">
    <location>
        <begin position="115"/>
        <end position="134"/>
    </location>
</feature>
<evidence type="ECO:0000313" key="2">
    <source>
        <dbReference type="EMBL" id="CAK9227386.1"/>
    </source>
</evidence>
<reference evidence="2" key="1">
    <citation type="submission" date="2024-02" db="EMBL/GenBank/DDBJ databases">
        <authorList>
            <consortium name="ELIXIR-Norway"/>
            <consortium name="Elixir Norway"/>
        </authorList>
    </citation>
    <scope>NUCLEOTIDE SEQUENCE</scope>
</reference>
<evidence type="ECO:0008006" key="4">
    <source>
        <dbReference type="Google" id="ProtNLM"/>
    </source>
</evidence>
<organism evidence="2 3">
    <name type="scientific">Sphagnum troendelagicum</name>
    <dbReference type="NCBI Taxonomy" id="128251"/>
    <lineage>
        <taxon>Eukaryota</taxon>
        <taxon>Viridiplantae</taxon>
        <taxon>Streptophyta</taxon>
        <taxon>Embryophyta</taxon>
        <taxon>Bryophyta</taxon>
        <taxon>Sphagnophytina</taxon>
        <taxon>Sphagnopsida</taxon>
        <taxon>Sphagnales</taxon>
        <taxon>Sphagnaceae</taxon>
        <taxon>Sphagnum</taxon>
    </lineage>
</organism>
<accession>A0ABP0UQA1</accession>
<dbReference type="Proteomes" id="UP001497512">
    <property type="component" value="Chromosome 5"/>
</dbReference>
<keyword evidence="3" id="KW-1185">Reference proteome</keyword>
<sequence length="326" mass="35632">MGRSGRVASRVCSTLDLRMSLPHAPSSSMALTLPPPPSSSRFALISKPPMCSNSTTAPPPSPDTPRQTSPPPAASVKKKSEPWPQDVSQLMRQHVEVLLLPSSHSSNSSISTGGKEIRDCRGRNEQEEAPLEKNQRRRAATTESGSGIEVELRTQSPLPEDWEQLLDLKTGELFYFHRGSCKRAKTDPRELLRQADESVRALVLKAAQAPRFFFTPKGEEEDDDDSPTRNETAAAAATAPALDHIAATCADVQIASSQTDSRCLEEEASESSHAASSSRKEEEVESANSQEKCSKRKSDEHPEEKSNRCPSCGDPLACRSSQRWIE</sequence>
<name>A0ABP0UQA1_9BRYO</name>
<feature type="region of interest" description="Disordered" evidence="1">
    <location>
        <begin position="260"/>
        <end position="326"/>
    </location>
</feature>
<feature type="compositionally biased region" description="Low complexity" evidence="1">
    <location>
        <begin position="102"/>
        <end position="111"/>
    </location>
</feature>
<gene>
    <name evidence="2" type="ORF">CSSPTR1EN2_LOCUS18713</name>
</gene>
<feature type="compositionally biased region" description="Basic and acidic residues" evidence="1">
    <location>
        <begin position="292"/>
        <end position="307"/>
    </location>
</feature>
<protein>
    <recommendedName>
        <fullName evidence="4">WW domain-containing protein</fullName>
    </recommendedName>
</protein>
<evidence type="ECO:0000256" key="1">
    <source>
        <dbReference type="SAM" id="MobiDB-lite"/>
    </source>
</evidence>
<dbReference type="EMBL" id="OZ019897">
    <property type="protein sequence ID" value="CAK9227386.1"/>
    <property type="molecule type" value="Genomic_DNA"/>
</dbReference>
<evidence type="ECO:0000313" key="3">
    <source>
        <dbReference type="Proteomes" id="UP001497512"/>
    </source>
</evidence>
<proteinExistence type="predicted"/>
<feature type="region of interest" description="Disordered" evidence="1">
    <location>
        <begin position="24"/>
        <end position="155"/>
    </location>
</feature>
<feature type="region of interest" description="Disordered" evidence="1">
    <location>
        <begin position="213"/>
        <end position="239"/>
    </location>
</feature>